<keyword evidence="10" id="KW-0520">NAD</keyword>
<evidence type="ECO:0000256" key="12">
    <source>
        <dbReference type="ARBA" id="ARBA00023136"/>
    </source>
</evidence>
<keyword evidence="11" id="KW-0333">Golgi apparatus</keyword>
<evidence type="ECO:0000256" key="2">
    <source>
        <dbReference type="ARBA" id="ARBA00004447"/>
    </source>
</evidence>
<evidence type="ECO:0000256" key="7">
    <source>
        <dbReference type="ARBA" id="ARBA00022793"/>
    </source>
</evidence>
<evidence type="ECO:0000256" key="10">
    <source>
        <dbReference type="ARBA" id="ARBA00023027"/>
    </source>
</evidence>
<feature type="domain" description="NAD(P)-binding" evidence="15">
    <location>
        <begin position="4"/>
        <end position="323"/>
    </location>
</feature>
<comment type="subcellular location">
    <subcellularLocation>
        <location evidence="2">Golgi apparatus</location>
        <location evidence="2">Golgi stack membrane</location>
        <topology evidence="2">Single-pass type II membrane protein</topology>
    </subcellularLocation>
</comment>
<evidence type="ECO:0000256" key="8">
    <source>
        <dbReference type="ARBA" id="ARBA00022968"/>
    </source>
</evidence>
<dbReference type="GO" id="GO:0042732">
    <property type="term" value="P:D-xylose metabolic process"/>
    <property type="evidence" value="ECO:0007669"/>
    <property type="project" value="InterPro"/>
</dbReference>
<evidence type="ECO:0000256" key="9">
    <source>
        <dbReference type="ARBA" id="ARBA00022989"/>
    </source>
</evidence>
<keyword evidence="9" id="KW-1133">Transmembrane helix</keyword>
<sequence length="337" mass="37441">MRILITGGAGFLGSHLAESLVGQGHQVISMDNLSTGKVENVAHLMGNELFSFVKYNVCDYIHVEGHLDAVMHFASPASPQDYLDMPIATMKVGGLGTHKALGLAKAKGARFLIASTSEVYGDPLVNPQPESYWGNVNPISPRGVYDEAKRFAEAMTMAYQRYHGLDTRIVRIFNTFGPRMRPNDGRVVSNFIVQAIQGKPLTVYGDGNQTRSFCYVDDLVRGIIALLLVDSDKTVEQRTDRKSFFIKQESNQVSSVHDPVNIGNPRELTVLQIAKEILKLTRSSSQITHHPLPADDPKVRRPDITRAKMFLKWEPQVELEDALVKTIQYFKKALAGC</sequence>
<dbReference type="SUPFAM" id="SSF51735">
    <property type="entry name" value="NAD(P)-binding Rossmann-fold domains"/>
    <property type="match status" value="1"/>
</dbReference>
<reference evidence="16 17" key="1">
    <citation type="submission" date="2015-10" db="EMBL/GenBank/DDBJ databases">
        <authorList>
            <person name="Gilbert D.G."/>
        </authorList>
    </citation>
    <scope>NUCLEOTIDE SEQUENCE [LARGE SCALE GENOMIC DNA]</scope>
    <source>
        <strain evidence="16">COMA1</strain>
    </source>
</reference>
<evidence type="ECO:0000256" key="5">
    <source>
        <dbReference type="ARBA" id="ARBA00012290"/>
    </source>
</evidence>
<comment type="cofactor">
    <cofactor evidence="1">
        <name>NAD(+)</name>
        <dbReference type="ChEBI" id="CHEBI:57540"/>
    </cofactor>
</comment>
<evidence type="ECO:0000256" key="3">
    <source>
        <dbReference type="ARBA" id="ARBA00005100"/>
    </source>
</evidence>
<keyword evidence="17" id="KW-1185">Reference proteome</keyword>
<evidence type="ECO:0000256" key="14">
    <source>
        <dbReference type="ARBA" id="ARBA00023239"/>
    </source>
</evidence>
<dbReference type="GO" id="GO:0033320">
    <property type="term" value="P:UDP-D-xylose biosynthetic process"/>
    <property type="evidence" value="ECO:0007669"/>
    <property type="project" value="UniProtKB-UniPathway"/>
</dbReference>
<dbReference type="CDD" id="cd05230">
    <property type="entry name" value="UGD_SDR_e"/>
    <property type="match status" value="1"/>
</dbReference>
<comment type="similarity">
    <text evidence="4">Belongs to the NAD(P)-dependent epimerase/dehydratase family. UDP-glucuronic acid decarboxylase subfamily.</text>
</comment>
<dbReference type="Proteomes" id="UP000199032">
    <property type="component" value="Unassembled WGS sequence"/>
</dbReference>
<keyword evidence="13" id="KW-0325">Glycoprotein</keyword>
<evidence type="ECO:0000256" key="11">
    <source>
        <dbReference type="ARBA" id="ARBA00023034"/>
    </source>
</evidence>
<dbReference type="GO" id="GO:0070403">
    <property type="term" value="F:NAD+ binding"/>
    <property type="evidence" value="ECO:0007669"/>
    <property type="project" value="InterPro"/>
</dbReference>
<dbReference type="FunFam" id="3.40.50.720:FF:000065">
    <property type="entry name" value="UDP-glucuronic acid decarboxylase 1"/>
    <property type="match status" value="1"/>
</dbReference>
<dbReference type="InterPro" id="IPR044516">
    <property type="entry name" value="UXS-like"/>
</dbReference>
<evidence type="ECO:0000259" key="15">
    <source>
        <dbReference type="Pfam" id="PF16363"/>
    </source>
</evidence>
<dbReference type="PANTHER" id="PTHR43078">
    <property type="entry name" value="UDP-GLUCURONIC ACID DECARBOXYLASE-RELATED"/>
    <property type="match status" value="1"/>
</dbReference>
<protein>
    <recommendedName>
        <fullName evidence="5">UDP-glucuronate decarboxylase</fullName>
        <ecNumber evidence="5">4.1.1.35</ecNumber>
    </recommendedName>
</protein>
<keyword evidence="6" id="KW-0812">Transmembrane</keyword>
<dbReference type="GO" id="GO:0048040">
    <property type="term" value="F:UDP-glucuronate decarboxylase activity"/>
    <property type="evidence" value="ECO:0007669"/>
    <property type="project" value="UniProtKB-EC"/>
</dbReference>
<dbReference type="AlphaFoldDB" id="A0A0S4LNQ0"/>
<dbReference type="UniPathway" id="UPA00796">
    <property type="reaction ID" value="UER00771"/>
</dbReference>
<dbReference type="Pfam" id="PF16363">
    <property type="entry name" value="GDP_Man_Dehyd"/>
    <property type="match status" value="1"/>
</dbReference>
<evidence type="ECO:0000256" key="1">
    <source>
        <dbReference type="ARBA" id="ARBA00001911"/>
    </source>
</evidence>
<comment type="pathway">
    <text evidence="3">Nucleotide-sugar biosynthesis; UDP-alpha-D-xylose biosynthesis; UDP-alpha-D-xylose from UDP-alpha-D-glucuronate: step 1/1.</text>
</comment>
<dbReference type="OrthoDB" id="9803061at2"/>
<dbReference type="STRING" id="1742972.COMA1_50065"/>
<keyword evidence="12" id="KW-0472">Membrane</keyword>
<name>A0A0S4LNQ0_9BACT</name>
<keyword evidence="7" id="KW-0210">Decarboxylase</keyword>
<evidence type="ECO:0000313" key="16">
    <source>
        <dbReference type="EMBL" id="CUS38362.1"/>
    </source>
</evidence>
<keyword evidence="14 16" id="KW-0456">Lyase</keyword>
<dbReference type="EC" id="4.1.1.35" evidence="5"/>
<evidence type="ECO:0000256" key="13">
    <source>
        <dbReference type="ARBA" id="ARBA00023180"/>
    </source>
</evidence>
<dbReference type="Gene3D" id="3.40.50.720">
    <property type="entry name" value="NAD(P)-binding Rossmann-like Domain"/>
    <property type="match status" value="1"/>
</dbReference>
<dbReference type="EMBL" id="CZQA01000011">
    <property type="protein sequence ID" value="CUS38362.1"/>
    <property type="molecule type" value="Genomic_DNA"/>
</dbReference>
<dbReference type="InterPro" id="IPR036291">
    <property type="entry name" value="NAD(P)-bd_dom_sf"/>
</dbReference>
<dbReference type="GO" id="GO:0005737">
    <property type="term" value="C:cytoplasm"/>
    <property type="evidence" value="ECO:0007669"/>
    <property type="project" value="TreeGrafter"/>
</dbReference>
<organism evidence="16 17">
    <name type="scientific">Candidatus Nitrospira nitrosa</name>
    <dbReference type="NCBI Taxonomy" id="1742972"/>
    <lineage>
        <taxon>Bacteria</taxon>
        <taxon>Pseudomonadati</taxon>
        <taxon>Nitrospirota</taxon>
        <taxon>Nitrospiria</taxon>
        <taxon>Nitrospirales</taxon>
        <taxon>Nitrospiraceae</taxon>
        <taxon>Nitrospira</taxon>
    </lineage>
</organism>
<keyword evidence="8" id="KW-0735">Signal-anchor</keyword>
<dbReference type="RefSeq" id="WP_090750757.1">
    <property type="nucleotide sequence ID" value="NZ_CZQA01000011.1"/>
</dbReference>
<gene>
    <name evidence="16" type="ORF">COMA1_50065</name>
</gene>
<proteinExistence type="inferred from homology"/>
<evidence type="ECO:0000256" key="4">
    <source>
        <dbReference type="ARBA" id="ARBA00007505"/>
    </source>
</evidence>
<accession>A0A0S4LNQ0</accession>
<evidence type="ECO:0000313" key="17">
    <source>
        <dbReference type="Proteomes" id="UP000199032"/>
    </source>
</evidence>
<evidence type="ECO:0000256" key="6">
    <source>
        <dbReference type="ARBA" id="ARBA00022692"/>
    </source>
</evidence>
<dbReference type="InterPro" id="IPR016040">
    <property type="entry name" value="NAD(P)-bd_dom"/>
</dbReference>
<dbReference type="PANTHER" id="PTHR43078:SF6">
    <property type="entry name" value="UDP-GLUCURONIC ACID DECARBOXYLASE 1"/>
    <property type="match status" value="1"/>
</dbReference>